<sequence length="428" mass="49394">MSFNNNTTTNNSVTKNSSLNILDKVKQFLPQIAEANEKLKNDETKNSVLIEKFEEESSSISENETSSSEDSDEVANEDFCDSDDELQSKSFNEESKQFVQFDVHLFEEEDENNKGKKLVMETNSSNKIIRKMLEDSLGEDHVITNTRACFANSCGGYETLIKEHLNSMNIRGPDKDFEHLIEPHLRIFSTIIMTKFNNANVDCHRLFCMRNIGLNPHKRLITQLEQLVIDAIGRTSRFPSKSHKYDCFPIPYDFKLPDGKRIDFQRDCNMKYLYRIRYPPEQIQQMKDLAEQEGRQLDEDILNPTWKILPIIGYEVNYENCLNDLTSSYKLMSFLQRKFPEVVINGGVSCQDNIGLRCQLINSDEDFAWSDYRVTSDDLVLGAALGFGELYKETPELRCYRLNCSVYLRIGGENARSMLLCNLRRASI</sequence>
<dbReference type="AlphaFoldDB" id="A0A6V7TKE6"/>
<accession>A0A6V7TKE6</accession>
<evidence type="ECO:0000313" key="2">
    <source>
        <dbReference type="EMBL" id="CAD2125540.1"/>
    </source>
</evidence>
<feature type="region of interest" description="Disordered" evidence="1">
    <location>
        <begin position="52"/>
        <end position="85"/>
    </location>
</feature>
<evidence type="ECO:0000256" key="1">
    <source>
        <dbReference type="SAM" id="MobiDB-lite"/>
    </source>
</evidence>
<evidence type="ECO:0000313" key="3">
    <source>
        <dbReference type="Proteomes" id="UP000580250"/>
    </source>
</evidence>
<organism evidence="2 3">
    <name type="scientific">Meloidogyne enterolobii</name>
    <name type="common">Root-knot nematode worm</name>
    <name type="synonym">Meloidogyne mayaguensis</name>
    <dbReference type="NCBI Taxonomy" id="390850"/>
    <lineage>
        <taxon>Eukaryota</taxon>
        <taxon>Metazoa</taxon>
        <taxon>Ecdysozoa</taxon>
        <taxon>Nematoda</taxon>
        <taxon>Chromadorea</taxon>
        <taxon>Rhabditida</taxon>
        <taxon>Tylenchina</taxon>
        <taxon>Tylenchomorpha</taxon>
        <taxon>Tylenchoidea</taxon>
        <taxon>Meloidogynidae</taxon>
        <taxon>Meloidogyninae</taxon>
        <taxon>Meloidogyne</taxon>
    </lineage>
</organism>
<name>A0A6V7TKE6_MELEN</name>
<comment type="caution">
    <text evidence="2">The sequence shown here is derived from an EMBL/GenBank/DDBJ whole genome shotgun (WGS) entry which is preliminary data.</text>
</comment>
<reference evidence="2 3" key="1">
    <citation type="submission" date="2020-08" db="EMBL/GenBank/DDBJ databases">
        <authorList>
            <person name="Koutsovoulos G."/>
            <person name="Danchin GJ E."/>
        </authorList>
    </citation>
    <scope>NUCLEOTIDE SEQUENCE [LARGE SCALE GENOMIC DNA]</scope>
</reference>
<proteinExistence type="predicted"/>
<dbReference type="Proteomes" id="UP000580250">
    <property type="component" value="Unassembled WGS sequence"/>
</dbReference>
<feature type="compositionally biased region" description="Acidic residues" evidence="1">
    <location>
        <begin position="67"/>
        <end position="85"/>
    </location>
</feature>
<dbReference type="EMBL" id="CAJEWN010000004">
    <property type="protein sequence ID" value="CAD2125540.1"/>
    <property type="molecule type" value="Genomic_DNA"/>
</dbReference>
<gene>
    <name evidence="2" type="ORF">MENT_LOCUS1158</name>
</gene>
<protein>
    <submittedName>
        <fullName evidence="2">Uncharacterized protein</fullName>
    </submittedName>
</protein>